<sequence length="91" mass="10654">MNNLSEQDVFVVEVSRERSIRRTVMLLETKRRRMREEAIELIRNLAFLSLPVDLARNTPDLSEDILAEALSRLGDDAFARWLWETIQEPTP</sequence>
<gene>
    <name evidence="1" type="ORF">HCG48_09095</name>
</gene>
<evidence type="ECO:0000313" key="1">
    <source>
        <dbReference type="EMBL" id="QIZ70717.1"/>
    </source>
</evidence>
<dbReference type="KEGG" id="oxy:HCG48_09095"/>
<evidence type="ECO:0000313" key="2">
    <source>
        <dbReference type="Proteomes" id="UP000500857"/>
    </source>
</evidence>
<organism evidence="1 2">
    <name type="scientific">Oxynema aestuarii AP17</name>
    <dbReference type="NCBI Taxonomy" id="2064643"/>
    <lineage>
        <taxon>Bacteria</taxon>
        <taxon>Bacillati</taxon>
        <taxon>Cyanobacteriota</taxon>
        <taxon>Cyanophyceae</taxon>
        <taxon>Oscillatoriophycideae</taxon>
        <taxon>Oscillatoriales</taxon>
        <taxon>Oscillatoriaceae</taxon>
        <taxon>Oxynema</taxon>
        <taxon>Oxynema aestuarii</taxon>
    </lineage>
</organism>
<reference evidence="1 2" key="1">
    <citation type="submission" date="2020-04" db="EMBL/GenBank/DDBJ databases">
        <authorList>
            <person name="Basu S."/>
            <person name="Maruthanayagam V."/>
            <person name="Chakraborty S."/>
            <person name="Pramanik A."/>
            <person name="Mukherjee J."/>
            <person name="Brink B."/>
        </authorList>
    </citation>
    <scope>NUCLEOTIDE SEQUENCE [LARGE SCALE GENOMIC DNA]</scope>
    <source>
        <strain evidence="1 2">AP17</strain>
    </source>
</reference>
<name>A0A6H1TX46_9CYAN</name>
<dbReference type="AlphaFoldDB" id="A0A6H1TX46"/>
<accession>A0A6H1TX46</accession>
<dbReference type="Proteomes" id="UP000500857">
    <property type="component" value="Chromosome"/>
</dbReference>
<keyword evidence="2" id="KW-1185">Reference proteome</keyword>
<evidence type="ECO:0008006" key="3">
    <source>
        <dbReference type="Google" id="ProtNLM"/>
    </source>
</evidence>
<dbReference type="EMBL" id="CP051167">
    <property type="protein sequence ID" value="QIZ70717.1"/>
    <property type="molecule type" value="Genomic_DNA"/>
</dbReference>
<protein>
    <recommendedName>
        <fullName evidence="3">DUF4351 domain-containing protein</fullName>
    </recommendedName>
</protein>
<dbReference type="RefSeq" id="WP_168568872.1">
    <property type="nucleotide sequence ID" value="NZ_CP051167.1"/>
</dbReference>
<proteinExistence type="predicted"/>